<dbReference type="Proteomes" id="UP000295706">
    <property type="component" value="Unassembled WGS sequence"/>
</dbReference>
<evidence type="ECO:0000259" key="2">
    <source>
        <dbReference type="Pfam" id="PF10099"/>
    </source>
</evidence>
<organism evidence="3 4">
    <name type="scientific">Arundinibacter roseus</name>
    <dbReference type="NCBI Taxonomy" id="2070510"/>
    <lineage>
        <taxon>Bacteria</taxon>
        <taxon>Pseudomonadati</taxon>
        <taxon>Bacteroidota</taxon>
        <taxon>Cytophagia</taxon>
        <taxon>Cytophagales</taxon>
        <taxon>Spirosomataceae</taxon>
        <taxon>Arundinibacter</taxon>
    </lineage>
</organism>
<dbReference type="InterPro" id="IPR018764">
    <property type="entry name" value="RskA_C"/>
</dbReference>
<sequence length="272" mass="29972">MNTQAYIESGILEEYVLGVVSPQEKQEVECLSHIYPEVKAELTRLESTLESYALQHAQNPPRALKDKIFAQMEFASEDDITETEPVLVEESAPESAAEIRIGQQSARPLWALMAVAASVVLALVSSWAVYQLTLTNGQNEKLAAQMKTLQTTADNNQTIASYYRNPDVRIIRMPGLDKAPESTVVALWNQQTQEVFLDVQNLPAAPAGKQYQLWTIVDGKPVDMGVLAQDYAGRVLQMKRANATPAAFAITLEKEGGSPSPTLEEMYVMGKV</sequence>
<accession>A0A4R4KGX3</accession>
<name>A0A4R4KGX3_9BACT</name>
<comment type="caution">
    <text evidence="3">The sequence shown here is derived from an EMBL/GenBank/DDBJ whole genome shotgun (WGS) entry which is preliminary data.</text>
</comment>
<keyword evidence="1" id="KW-0472">Membrane</keyword>
<dbReference type="GO" id="GO:0016989">
    <property type="term" value="F:sigma factor antagonist activity"/>
    <property type="evidence" value="ECO:0007669"/>
    <property type="project" value="TreeGrafter"/>
</dbReference>
<dbReference type="PANTHER" id="PTHR37461:SF1">
    <property type="entry name" value="ANTI-SIGMA-K FACTOR RSKA"/>
    <property type="match status" value="1"/>
</dbReference>
<dbReference type="AlphaFoldDB" id="A0A4R4KGX3"/>
<dbReference type="RefSeq" id="WP_132116512.1">
    <property type="nucleotide sequence ID" value="NZ_SMJU01000005.1"/>
</dbReference>
<dbReference type="EMBL" id="SMJU01000005">
    <property type="protein sequence ID" value="TDB65789.1"/>
    <property type="molecule type" value="Genomic_DNA"/>
</dbReference>
<evidence type="ECO:0000313" key="4">
    <source>
        <dbReference type="Proteomes" id="UP000295706"/>
    </source>
</evidence>
<keyword evidence="4" id="KW-1185">Reference proteome</keyword>
<dbReference type="OrthoDB" id="1420916at2"/>
<dbReference type="GO" id="GO:0005886">
    <property type="term" value="C:plasma membrane"/>
    <property type="evidence" value="ECO:0007669"/>
    <property type="project" value="InterPro"/>
</dbReference>
<keyword evidence="1" id="KW-1133">Transmembrane helix</keyword>
<feature type="transmembrane region" description="Helical" evidence="1">
    <location>
        <begin position="109"/>
        <end position="130"/>
    </location>
</feature>
<gene>
    <name evidence="3" type="ORF">EZE20_08455</name>
</gene>
<protein>
    <submittedName>
        <fullName evidence="3">Anti-sigma factor</fullName>
    </submittedName>
</protein>
<evidence type="ECO:0000256" key="1">
    <source>
        <dbReference type="SAM" id="Phobius"/>
    </source>
</evidence>
<reference evidence="3 4" key="1">
    <citation type="submission" date="2019-02" db="EMBL/GenBank/DDBJ databases">
        <title>Arundinibacter roseus gen. nov., sp. nov., a new member of the family Cytophagaceae.</title>
        <authorList>
            <person name="Szuroczki S."/>
            <person name="Khayer B."/>
            <person name="Sproer C."/>
            <person name="Toumi M."/>
            <person name="Szabo A."/>
            <person name="Felfoldi T."/>
            <person name="Schumann P."/>
            <person name="Toth E."/>
        </authorList>
    </citation>
    <scope>NUCLEOTIDE SEQUENCE [LARGE SCALE GENOMIC DNA]</scope>
    <source>
        <strain evidence="3 4">DMA-k-7a</strain>
    </source>
</reference>
<keyword evidence="1" id="KW-0812">Transmembrane</keyword>
<dbReference type="Pfam" id="PF10099">
    <property type="entry name" value="RskA_C"/>
    <property type="match status" value="1"/>
</dbReference>
<dbReference type="InterPro" id="IPR051474">
    <property type="entry name" value="Anti-sigma-K/W_factor"/>
</dbReference>
<evidence type="ECO:0000313" key="3">
    <source>
        <dbReference type="EMBL" id="TDB65789.1"/>
    </source>
</evidence>
<proteinExistence type="predicted"/>
<feature type="domain" description="Anti-sigma K factor RskA C-terminal" evidence="2">
    <location>
        <begin position="113"/>
        <end position="262"/>
    </location>
</feature>
<dbReference type="PANTHER" id="PTHR37461">
    <property type="entry name" value="ANTI-SIGMA-K FACTOR RSKA"/>
    <property type="match status" value="1"/>
</dbReference>
<dbReference type="GO" id="GO:0006417">
    <property type="term" value="P:regulation of translation"/>
    <property type="evidence" value="ECO:0007669"/>
    <property type="project" value="TreeGrafter"/>
</dbReference>